<evidence type="ECO:0000313" key="15">
    <source>
        <dbReference type="Proteomes" id="UP000657177"/>
    </source>
</evidence>
<proteinExistence type="inferred from homology"/>
<accession>A0A8J6HS92</accession>
<dbReference type="AlphaFoldDB" id="A0A8J6HS92"/>
<dbReference type="PIRSF" id="PIRSF003097">
    <property type="entry name" value="FtsX"/>
    <property type="match status" value="1"/>
</dbReference>
<dbReference type="Gene3D" id="3.30.70.3040">
    <property type="match status" value="1"/>
</dbReference>
<feature type="domain" description="FtsX extracellular" evidence="13">
    <location>
        <begin position="59"/>
        <end position="147"/>
    </location>
</feature>
<evidence type="ECO:0000256" key="10">
    <source>
        <dbReference type="PIRNR" id="PIRNR003097"/>
    </source>
</evidence>
<evidence type="ECO:0000259" key="12">
    <source>
        <dbReference type="Pfam" id="PF02687"/>
    </source>
</evidence>
<dbReference type="PANTHER" id="PTHR47755">
    <property type="entry name" value="CELL DIVISION PROTEIN FTSX"/>
    <property type="match status" value="1"/>
</dbReference>
<feature type="transmembrane region" description="Helical" evidence="11">
    <location>
        <begin position="264"/>
        <end position="284"/>
    </location>
</feature>
<comment type="caution">
    <text evidence="14">The sequence shown here is derived from an EMBL/GenBank/DDBJ whole genome shotgun (WGS) entry which is preliminary data.</text>
</comment>
<evidence type="ECO:0000256" key="3">
    <source>
        <dbReference type="ARBA" id="ARBA00021907"/>
    </source>
</evidence>
<evidence type="ECO:0000313" key="14">
    <source>
        <dbReference type="EMBL" id="MBA2133191.1"/>
    </source>
</evidence>
<evidence type="ECO:0000256" key="8">
    <source>
        <dbReference type="ARBA" id="ARBA00023136"/>
    </source>
</evidence>
<evidence type="ECO:0000256" key="6">
    <source>
        <dbReference type="ARBA" id="ARBA00022692"/>
    </source>
</evidence>
<dbReference type="InterPro" id="IPR004513">
    <property type="entry name" value="FtsX"/>
</dbReference>
<dbReference type="Proteomes" id="UP000657177">
    <property type="component" value="Unassembled WGS sequence"/>
</dbReference>
<keyword evidence="7 11" id="KW-1133">Transmembrane helix</keyword>
<feature type="transmembrane region" description="Helical" evidence="11">
    <location>
        <begin position="213"/>
        <end position="234"/>
    </location>
</feature>
<keyword evidence="6 11" id="KW-0812">Transmembrane</keyword>
<comment type="similarity">
    <text evidence="2 10">Belongs to the ABC-4 integral membrane protein family. FtsX subfamily.</text>
</comment>
<evidence type="ECO:0000256" key="7">
    <source>
        <dbReference type="ARBA" id="ARBA00022989"/>
    </source>
</evidence>
<dbReference type="InterPro" id="IPR003838">
    <property type="entry name" value="ABC3_permease_C"/>
</dbReference>
<dbReference type="InterPro" id="IPR058204">
    <property type="entry name" value="FtsX_firmicutes-type"/>
</dbReference>
<dbReference type="NCBIfam" id="NF038347">
    <property type="entry name" value="FtsX_Gpos"/>
    <property type="match status" value="1"/>
</dbReference>
<evidence type="ECO:0000256" key="4">
    <source>
        <dbReference type="ARBA" id="ARBA00022475"/>
    </source>
</evidence>
<dbReference type="Pfam" id="PF02687">
    <property type="entry name" value="FtsX"/>
    <property type="match status" value="1"/>
</dbReference>
<dbReference type="PANTHER" id="PTHR47755:SF1">
    <property type="entry name" value="CELL DIVISION PROTEIN FTSX"/>
    <property type="match status" value="1"/>
</dbReference>
<evidence type="ECO:0000256" key="2">
    <source>
        <dbReference type="ARBA" id="ARBA00007379"/>
    </source>
</evidence>
<evidence type="ECO:0000256" key="1">
    <source>
        <dbReference type="ARBA" id="ARBA00004651"/>
    </source>
</evidence>
<dbReference type="Pfam" id="PF18075">
    <property type="entry name" value="FtsX_ECD"/>
    <property type="match status" value="1"/>
</dbReference>
<feature type="transmembrane region" description="Helical" evidence="11">
    <location>
        <begin position="21"/>
        <end position="44"/>
    </location>
</feature>
<dbReference type="InterPro" id="IPR040690">
    <property type="entry name" value="FtsX_ECD"/>
</dbReference>
<organism evidence="14 15">
    <name type="scientific">Capillibacterium thermochitinicola</name>
    <dbReference type="NCBI Taxonomy" id="2699427"/>
    <lineage>
        <taxon>Bacteria</taxon>
        <taxon>Bacillati</taxon>
        <taxon>Bacillota</taxon>
        <taxon>Capillibacterium</taxon>
    </lineage>
</organism>
<protein>
    <recommendedName>
        <fullName evidence="3 10">Cell division protein FtsX</fullName>
    </recommendedName>
</protein>
<evidence type="ECO:0000256" key="5">
    <source>
        <dbReference type="ARBA" id="ARBA00022618"/>
    </source>
</evidence>
<keyword evidence="4 10" id="KW-1003">Cell membrane</keyword>
<keyword evidence="5 10" id="KW-0132">Cell division</keyword>
<reference evidence="14" key="1">
    <citation type="submission" date="2020-06" db="EMBL/GenBank/DDBJ databases">
        <title>Novel chitinolytic bacterium.</title>
        <authorList>
            <person name="Ungkulpasvich U."/>
            <person name="Kosugi A."/>
            <person name="Uke A."/>
        </authorList>
    </citation>
    <scope>NUCLEOTIDE SEQUENCE</scope>
    <source>
        <strain evidence="14">UUS1-1</strain>
    </source>
</reference>
<sequence length="290" mass="32212">MKPRTFFYFLREALRGLVRNRVMTLTALGIITIGLFLFGLFFLLTANLHHLTDLAWEGIELRVFLEPNVTNPEKIGAELAALPGVKSVKYVSKAEGAAALEKMLGNQNLFLDGENPLPAAFNLSVQETADLPTLARLAAAVPGVEEVVFKQDFVKFLEIVIRLIMVFGFALLFLTAFAVLYIVVNTIQLTVYARRQEIEIMKLVGATDSFVRWPFILEGIILGLLGAGVALLILREGYSFLVQKIQHYRRFLPLLSGPELELKLTAVLLGMGLFFGGLGSHLSLKRHLKV</sequence>
<dbReference type="GO" id="GO:0005886">
    <property type="term" value="C:plasma membrane"/>
    <property type="evidence" value="ECO:0007669"/>
    <property type="project" value="UniProtKB-SubCell"/>
</dbReference>
<comment type="function">
    <text evidence="10">Part of the ABC transporter FtsEX involved in asymmetric cellular division facilitating the initiation of sporulation.</text>
</comment>
<dbReference type="EMBL" id="JAAKDE010000012">
    <property type="protein sequence ID" value="MBA2133191.1"/>
    <property type="molecule type" value="Genomic_DNA"/>
</dbReference>
<dbReference type="GO" id="GO:0051301">
    <property type="term" value="P:cell division"/>
    <property type="evidence" value="ECO:0007669"/>
    <property type="project" value="UniProtKB-KW"/>
</dbReference>
<feature type="domain" description="ABC3 transporter permease C-terminal" evidence="12">
    <location>
        <begin position="170"/>
        <end position="241"/>
    </location>
</feature>
<evidence type="ECO:0000259" key="13">
    <source>
        <dbReference type="Pfam" id="PF18075"/>
    </source>
</evidence>
<feature type="transmembrane region" description="Helical" evidence="11">
    <location>
        <begin position="159"/>
        <end position="192"/>
    </location>
</feature>
<gene>
    <name evidence="14" type="ORF">G5B42_06500</name>
</gene>
<keyword evidence="9 10" id="KW-0131">Cell cycle</keyword>
<dbReference type="RefSeq" id="WP_181339642.1">
    <property type="nucleotide sequence ID" value="NZ_JAAKDE010000012.1"/>
</dbReference>
<evidence type="ECO:0000256" key="11">
    <source>
        <dbReference type="SAM" id="Phobius"/>
    </source>
</evidence>
<keyword evidence="15" id="KW-1185">Reference proteome</keyword>
<evidence type="ECO:0000256" key="9">
    <source>
        <dbReference type="ARBA" id="ARBA00023306"/>
    </source>
</evidence>
<comment type="subcellular location">
    <subcellularLocation>
        <location evidence="1">Cell membrane</location>
        <topology evidence="1">Multi-pass membrane protein</topology>
    </subcellularLocation>
</comment>
<keyword evidence="8 10" id="KW-0472">Membrane</keyword>
<name>A0A8J6HS92_9FIRM</name>